<organism evidence="5 6">
    <name type="scientific">Symbiodinium microadriaticum</name>
    <name type="common">Dinoflagellate</name>
    <name type="synonym">Zooxanthella microadriatica</name>
    <dbReference type="NCBI Taxonomy" id="2951"/>
    <lineage>
        <taxon>Eukaryota</taxon>
        <taxon>Sar</taxon>
        <taxon>Alveolata</taxon>
        <taxon>Dinophyceae</taxon>
        <taxon>Suessiales</taxon>
        <taxon>Symbiodiniaceae</taxon>
        <taxon>Symbiodinium</taxon>
    </lineage>
</organism>
<dbReference type="Gene3D" id="3.90.550.10">
    <property type="entry name" value="Spore Coat Polysaccharide Biosynthesis Protein SpsA, Chain A"/>
    <property type="match status" value="1"/>
</dbReference>
<feature type="transmembrane region" description="Helical" evidence="3">
    <location>
        <begin position="757"/>
        <end position="776"/>
    </location>
</feature>
<feature type="transmembrane region" description="Helical" evidence="3">
    <location>
        <begin position="297"/>
        <end position="323"/>
    </location>
</feature>
<reference evidence="5 6" key="1">
    <citation type="submission" date="2016-02" db="EMBL/GenBank/DDBJ databases">
        <title>Genome analysis of coral dinoflagellate symbionts highlights evolutionary adaptations to a symbiotic lifestyle.</title>
        <authorList>
            <person name="Aranda M."/>
            <person name="Li Y."/>
            <person name="Liew Y.J."/>
            <person name="Baumgarten S."/>
            <person name="Simakov O."/>
            <person name="Wilson M."/>
            <person name="Piel J."/>
            <person name="Ashoor H."/>
            <person name="Bougouffa S."/>
            <person name="Bajic V.B."/>
            <person name="Ryu T."/>
            <person name="Ravasi T."/>
            <person name="Bayer T."/>
            <person name="Micklem G."/>
            <person name="Kim H."/>
            <person name="Bhak J."/>
            <person name="Lajeunesse T.C."/>
            <person name="Voolstra C.R."/>
        </authorList>
    </citation>
    <scope>NUCLEOTIDE SEQUENCE [LARGE SCALE GENOMIC DNA]</scope>
    <source>
        <strain evidence="5 6">CCMP2467</strain>
    </source>
</reference>
<protein>
    <submittedName>
        <fullName evidence="5">Mannosyl-oligosaccharide 1,2-alpha-mannosidase IC</fullName>
    </submittedName>
</protein>
<dbReference type="Pfam" id="PF01532">
    <property type="entry name" value="Glyco_hydro_47"/>
    <property type="match status" value="1"/>
</dbReference>
<dbReference type="Proteomes" id="UP000186817">
    <property type="component" value="Unassembled WGS sequence"/>
</dbReference>
<dbReference type="GO" id="GO:0005975">
    <property type="term" value="P:carbohydrate metabolic process"/>
    <property type="evidence" value="ECO:0007669"/>
    <property type="project" value="InterPro"/>
</dbReference>
<feature type="transmembrane region" description="Helical" evidence="3">
    <location>
        <begin position="187"/>
        <end position="210"/>
    </location>
</feature>
<evidence type="ECO:0000313" key="6">
    <source>
        <dbReference type="Proteomes" id="UP000186817"/>
    </source>
</evidence>
<dbReference type="GO" id="GO:0005509">
    <property type="term" value="F:calcium ion binding"/>
    <property type="evidence" value="ECO:0007669"/>
    <property type="project" value="InterPro"/>
</dbReference>
<dbReference type="InterPro" id="IPR029044">
    <property type="entry name" value="Nucleotide-diphossugar_trans"/>
</dbReference>
<name>A0A1Q9EHQ3_SYMMI</name>
<dbReference type="GO" id="GO:0004571">
    <property type="term" value="F:mannosyl-oligosaccharide 1,2-alpha-mannosidase activity"/>
    <property type="evidence" value="ECO:0007669"/>
    <property type="project" value="InterPro"/>
</dbReference>
<dbReference type="InterPro" id="IPR001382">
    <property type="entry name" value="Glyco_hydro_47"/>
</dbReference>
<dbReference type="SUPFAM" id="SSF48225">
    <property type="entry name" value="Seven-hairpin glycosidases"/>
    <property type="match status" value="1"/>
</dbReference>
<feature type="transmembrane region" description="Helical" evidence="3">
    <location>
        <begin position="814"/>
        <end position="835"/>
    </location>
</feature>
<proteinExistence type="inferred from homology"/>
<keyword evidence="3" id="KW-0472">Membrane</keyword>
<sequence length="1183" mass="131767">MRLPLCLLTLQVITVSSDKLCSPEGTCQALDWDDDSAIFLMQAAAKPMQRIRGASSRLEADQESEEEAEPAPAALDEASSLEFAAAAASFAAAQAAKNVSLPPLSSEYLRNKFFEMFSDVAIDARGNVYMENGTIPTGSDVWREGNWIKVSEWHPAGVASNVGPWKLVRWNDVSYISITMTSFLCAVAYPAVLVGILLGLTVLVSMCLTVEDQYKNDFDSGEAATGETEPERSASTADVLQPFIDRLPVLPTHKLTPRSRRIYYIWRAFCCAVPSIMVFGTPVLMMCLARPFPQEVLAALTLLTSAFVYSNTLYMFIFAGLGLKRMLAQAKLDPASICEANAPDVPVTPSTKYLQQRQTMDPKAVKHWVILPQYKEDIETVAMAMRSAAGSSMAKSNISILLAMEEREIGAEDKVKQLTELFKDQFEDIQANYHPKDLPNDPPGKASNVSHAFRYLISKVDSYENTILTVADADSEFGQGYFETLSWNFAECDPTERYMKIWQSPVFHMKNYHRQPAPVVVGTMFTSMQELAGLSDPSAVRFPYSTYSLPVALARQVGGWDVQWIAEDYHMGIKCFLMTLGKTTVEPVMTPMMNYVPEEEGDWWGTCMARWVQLKRHALGFSDFSYYFMMLPLVFSYSSSSVSRNTEGLQGFWRMLSYGTTLLIRLVNVHVLIGVLSTYGAMEAMLKLIIKLCFRGDRLPDLLFLQVGVFPKYLMIVTIFFTIMVSAVFFVTYEVLLKKRVEGHAQYSLCVHWLKNLIGLALGSPVYFVMLGYAIWRAALMVLTQRSFEYHVAPKPKQAEPTQSSLAGGHDPKMIEIVVAATGMLFKLALVTLVVQVARRPRHLRSAPTFLPNFFDFCVTSSLRNLLKRTGTARDMPTGFCTWIYVPSMPESFFPTSSECYQQPGVGILHVGPARVWECGKCPGVWDERPFGARMGNVQSTTPPVMDGPRLASGCNEIYSGVALVPYDTWVLVGFSLSKAKNRASIVMNDQLAVAQDKRDSKSWVVDTQRGIGNYVRQGRMMQIQQAQAHGFIGFMGDVRIFRASPDGSTLASGSKRSLEWLLRFSEADLAKSQAEADCYKDDYKGLVQDGAGPSGSTNWCTDHQSTLWIMGLDEEFNDAVAYLERANLPRADKHGQHSLFEINIRAFAGLLSAYSLSGKQVFLDTAKRLGEKLLKAFDTLET</sequence>
<evidence type="ECO:0000256" key="4">
    <source>
        <dbReference type="SAM" id="SignalP"/>
    </source>
</evidence>
<gene>
    <name evidence="5" type="primary">MAN1C1</name>
    <name evidence="5" type="ORF">AK812_SmicGene9735</name>
</gene>
<feature type="region of interest" description="Disordered" evidence="2">
    <location>
        <begin position="52"/>
        <end position="74"/>
    </location>
</feature>
<dbReference type="OrthoDB" id="422624at2759"/>
<accession>A0A1Q9EHQ3</accession>
<feature type="transmembrane region" description="Helical" evidence="3">
    <location>
        <begin position="713"/>
        <end position="736"/>
    </location>
</feature>
<dbReference type="Gene3D" id="1.50.10.10">
    <property type="match status" value="1"/>
</dbReference>
<dbReference type="AlphaFoldDB" id="A0A1Q9EHQ3"/>
<feature type="signal peptide" evidence="4">
    <location>
        <begin position="1"/>
        <end position="17"/>
    </location>
</feature>
<keyword evidence="4" id="KW-0732">Signal</keyword>
<dbReference type="EMBL" id="LSRX01000149">
    <property type="protein sequence ID" value="OLQ06952.1"/>
    <property type="molecule type" value="Genomic_DNA"/>
</dbReference>
<dbReference type="PANTHER" id="PTHR36851:SF1">
    <property type="entry name" value="GLYCO_TRANS_2-LIKE DOMAIN-CONTAINING PROTEIN"/>
    <property type="match status" value="1"/>
</dbReference>
<evidence type="ECO:0000256" key="3">
    <source>
        <dbReference type="SAM" id="Phobius"/>
    </source>
</evidence>
<evidence type="ECO:0000256" key="1">
    <source>
        <dbReference type="ARBA" id="ARBA00007658"/>
    </source>
</evidence>
<dbReference type="PANTHER" id="PTHR36851">
    <property type="entry name" value="UNNAMED PRODUCT"/>
    <property type="match status" value="1"/>
</dbReference>
<dbReference type="GO" id="GO:0016020">
    <property type="term" value="C:membrane"/>
    <property type="evidence" value="ECO:0007669"/>
    <property type="project" value="InterPro"/>
</dbReference>
<dbReference type="InterPro" id="IPR012341">
    <property type="entry name" value="6hp_glycosidase-like_sf"/>
</dbReference>
<comment type="similarity">
    <text evidence="1">Belongs to the glycosyl hydrolase 47 family.</text>
</comment>
<evidence type="ECO:0000313" key="5">
    <source>
        <dbReference type="EMBL" id="OLQ06952.1"/>
    </source>
</evidence>
<dbReference type="InterPro" id="IPR036026">
    <property type="entry name" value="Seven-hairpin_glycosidases"/>
</dbReference>
<evidence type="ECO:0000256" key="2">
    <source>
        <dbReference type="SAM" id="MobiDB-lite"/>
    </source>
</evidence>
<keyword evidence="3" id="KW-0812">Transmembrane</keyword>
<feature type="chain" id="PRO_5012389909" evidence="4">
    <location>
        <begin position="18"/>
        <end position="1183"/>
    </location>
</feature>
<feature type="transmembrane region" description="Helical" evidence="3">
    <location>
        <begin position="264"/>
        <end position="285"/>
    </location>
</feature>
<feature type="transmembrane region" description="Helical" evidence="3">
    <location>
        <begin position="662"/>
        <end position="682"/>
    </location>
</feature>
<keyword evidence="6" id="KW-1185">Reference proteome</keyword>
<keyword evidence="3" id="KW-1133">Transmembrane helix</keyword>
<comment type="caution">
    <text evidence="5">The sequence shown here is derived from an EMBL/GenBank/DDBJ whole genome shotgun (WGS) entry which is preliminary data.</text>
</comment>